<dbReference type="Gene3D" id="3.20.20.70">
    <property type="entry name" value="Aldolase class I"/>
    <property type="match status" value="1"/>
</dbReference>
<evidence type="ECO:0000256" key="3">
    <source>
        <dbReference type="ARBA" id="ARBA00023270"/>
    </source>
</evidence>
<dbReference type="Proteomes" id="UP000824133">
    <property type="component" value="Unassembled WGS sequence"/>
</dbReference>
<organism evidence="4 5">
    <name type="scientific">Candidatus Olsenella excrementavium</name>
    <dbReference type="NCBI Taxonomy" id="2838709"/>
    <lineage>
        <taxon>Bacteria</taxon>
        <taxon>Bacillati</taxon>
        <taxon>Actinomycetota</taxon>
        <taxon>Coriobacteriia</taxon>
        <taxon>Coriobacteriales</taxon>
        <taxon>Atopobiaceae</taxon>
        <taxon>Olsenella</taxon>
    </lineage>
</organism>
<evidence type="ECO:0000313" key="5">
    <source>
        <dbReference type="Proteomes" id="UP000824133"/>
    </source>
</evidence>
<keyword evidence="4" id="KW-0456">Lyase</keyword>
<proteinExistence type="predicted"/>
<gene>
    <name evidence="4" type="ORF">IAA42_06930</name>
</gene>
<dbReference type="InterPro" id="IPR013785">
    <property type="entry name" value="Aldolase_TIM"/>
</dbReference>
<dbReference type="GO" id="GO:0005975">
    <property type="term" value="P:carbohydrate metabolic process"/>
    <property type="evidence" value="ECO:0007669"/>
    <property type="project" value="InterPro"/>
</dbReference>
<dbReference type="EMBL" id="DXCP01000049">
    <property type="protein sequence ID" value="HIY80150.1"/>
    <property type="molecule type" value="Genomic_DNA"/>
</dbReference>
<dbReference type="SUPFAM" id="SSF51569">
    <property type="entry name" value="Aldolase"/>
    <property type="match status" value="1"/>
</dbReference>
<dbReference type="EC" id="4.1.2.-" evidence="4"/>
<dbReference type="AlphaFoldDB" id="A0A9D1ZB52"/>
<dbReference type="Pfam" id="PF00923">
    <property type="entry name" value="TAL_FSA"/>
    <property type="match status" value="1"/>
</dbReference>
<dbReference type="PANTHER" id="PTHR10683">
    <property type="entry name" value="TRANSALDOLASE"/>
    <property type="match status" value="1"/>
</dbReference>
<reference evidence="4" key="1">
    <citation type="journal article" date="2021" name="PeerJ">
        <title>Extensive microbial diversity within the chicken gut microbiome revealed by metagenomics and culture.</title>
        <authorList>
            <person name="Gilroy R."/>
            <person name="Ravi A."/>
            <person name="Getino M."/>
            <person name="Pursley I."/>
            <person name="Horton D.L."/>
            <person name="Alikhan N.F."/>
            <person name="Baker D."/>
            <person name="Gharbi K."/>
            <person name="Hall N."/>
            <person name="Watson M."/>
            <person name="Adriaenssens E.M."/>
            <person name="Foster-Nyarko E."/>
            <person name="Jarju S."/>
            <person name="Secka A."/>
            <person name="Antonio M."/>
            <person name="Oren A."/>
            <person name="Chaudhuri R.R."/>
            <person name="La Ragione R."/>
            <person name="Hildebrand F."/>
            <person name="Pallen M.J."/>
        </authorList>
    </citation>
    <scope>NUCLEOTIDE SEQUENCE</scope>
    <source>
        <strain evidence="4">ChiHjej10B9-743</strain>
    </source>
</reference>
<dbReference type="CDD" id="cd00956">
    <property type="entry name" value="Transaldolase_FSA"/>
    <property type="match status" value="1"/>
</dbReference>
<keyword evidence="2" id="KW-0963">Cytoplasm</keyword>
<protein>
    <submittedName>
        <fullName evidence="4">Fructose-6-phosphate aldolase</fullName>
        <ecNumber evidence="4">4.1.2.-</ecNumber>
    </submittedName>
</protein>
<dbReference type="FunFam" id="3.20.20.70:FF:000018">
    <property type="entry name" value="Probable transaldolase"/>
    <property type="match status" value="1"/>
</dbReference>
<accession>A0A9D1ZB52</accession>
<name>A0A9D1ZB52_9ACTN</name>
<evidence type="ECO:0000256" key="1">
    <source>
        <dbReference type="ARBA" id="ARBA00004496"/>
    </source>
</evidence>
<keyword evidence="3" id="KW-0704">Schiff base</keyword>
<dbReference type="GO" id="GO:0016832">
    <property type="term" value="F:aldehyde-lyase activity"/>
    <property type="evidence" value="ECO:0007669"/>
    <property type="project" value="InterPro"/>
</dbReference>
<sequence length="227" mass="24085">MKFFIDTADLDEIREALSWGCLAGVTTNPSLYARTGGKLADFEGHMLKICEMCEGLPVSAESQAKTTEDMIADGRRLSALAPNIVVKLPICAEALAATHQLASEGVRVNMTLVFSATQALLAANAGARYISPFVGRFDDIAEDGISQLADVVACIGNYDWSGKNVDDQVEIITASVRTPNHVTQAALLGADIATVPFGALKKCLKHPLTDQGMAAFDADWAKVVAAQ</sequence>
<dbReference type="InterPro" id="IPR001585">
    <property type="entry name" value="TAL/FSA"/>
</dbReference>
<dbReference type="GO" id="GO:0005737">
    <property type="term" value="C:cytoplasm"/>
    <property type="evidence" value="ECO:0007669"/>
    <property type="project" value="UniProtKB-SubCell"/>
</dbReference>
<comment type="subcellular location">
    <subcellularLocation>
        <location evidence="1">Cytoplasm</location>
    </subcellularLocation>
</comment>
<dbReference type="InterPro" id="IPR033919">
    <property type="entry name" value="TSA/FSA_arc/bac"/>
</dbReference>
<evidence type="ECO:0000313" key="4">
    <source>
        <dbReference type="EMBL" id="HIY80150.1"/>
    </source>
</evidence>
<dbReference type="PANTHER" id="PTHR10683:SF40">
    <property type="entry name" value="FRUCTOSE-6-PHOSPHATE ALDOLASE 1-RELATED"/>
    <property type="match status" value="1"/>
</dbReference>
<reference evidence="4" key="2">
    <citation type="submission" date="2021-04" db="EMBL/GenBank/DDBJ databases">
        <authorList>
            <person name="Gilroy R."/>
        </authorList>
    </citation>
    <scope>NUCLEOTIDE SEQUENCE</scope>
    <source>
        <strain evidence="4">ChiHjej10B9-743</strain>
    </source>
</reference>
<comment type="caution">
    <text evidence="4">The sequence shown here is derived from an EMBL/GenBank/DDBJ whole genome shotgun (WGS) entry which is preliminary data.</text>
</comment>
<evidence type="ECO:0000256" key="2">
    <source>
        <dbReference type="ARBA" id="ARBA00022490"/>
    </source>
</evidence>